<reference evidence="2 3" key="1">
    <citation type="submission" date="2019-11" db="EMBL/GenBank/DDBJ databases">
        <title>Draft genome sequences of five Paenibacillus species of dairy origin.</title>
        <authorList>
            <person name="Olajide A.M."/>
            <person name="Chen S."/>
            <person name="Lapointe G."/>
        </authorList>
    </citation>
    <scope>NUCLEOTIDE SEQUENCE [LARGE SCALE GENOMIC DNA]</scope>
    <source>
        <strain evidence="2 3">3CS1</strain>
    </source>
</reference>
<feature type="transmembrane region" description="Helical" evidence="1">
    <location>
        <begin position="153"/>
        <end position="171"/>
    </location>
</feature>
<evidence type="ECO:0000313" key="2">
    <source>
        <dbReference type="EMBL" id="MUG66148.1"/>
    </source>
</evidence>
<dbReference type="InterPro" id="IPR047928">
    <property type="entry name" value="Perm_prefix_1"/>
</dbReference>
<keyword evidence="1" id="KW-1133">Transmembrane helix</keyword>
<accession>A0ABW9T0B1</accession>
<name>A0ABW9T0B1_9BACL</name>
<feature type="transmembrane region" description="Helical" evidence="1">
    <location>
        <begin position="86"/>
        <end position="102"/>
    </location>
</feature>
<keyword evidence="3" id="KW-1185">Reference proteome</keyword>
<gene>
    <name evidence="2" type="ORF">GNP94_08995</name>
</gene>
<evidence type="ECO:0000256" key="1">
    <source>
        <dbReference type="SAM" id="Phobius"/>
    </source>
</evidence>
<organism evidence="2 3">
    <name type="scientific">Paenibacillus campinasensis</name>
    <dbReference type="NCBI Taxonomy" id="66347"/>
    <lineage>
        <taxon>Bacteria</taxon>
        <taxon>Bacillati</taxon>
        <taxon>Bacillota</taxon>
        <taxon>Bacilli</taxon>
        <taxon>Bacillales</taxon>
        <taxon>Paenibacillaceae</taxon>
        <taxon>Paenibacillus</taxon>
    </lineage>
</organism>
<keyword evidence="1" id="KW-0812">Transmembrane</keyword>
<keyword evidence="1" id="KW-0472">Membrane</keyword>
<comment type="caution">
    <text evidence="2">The sequence shown here is derived from an EMBL/GenBank/DDBJ whole genome shotgun (WGS) entry which is preliminary data.</text>
</comment>
<feature type="transmembrane region" description="Helical" evidence="1">
    <location>
        <begin position="108"/>
        <end position="128"/>
    </location>
</feature>
<feature type="transmembrane region" description="Helical" evidence="1">
    <location>
        <begin position="191"/>
        <end position="211"/>
    </location>
</feature>
<evidence type="ECO:0008006" key="4">
    <source>
        <dbReference type="Google" id="ProtNLM"/>
    </source>
</evidence>
<evidence type="ECO:0000313" key="3">
    <source>
        <dbReference type="Proteomes" id="UP000435177"/>
    </source>
</evidence>
<dbReference type="RefSeq" id="WP_155617903.1">
    <property type="nucleotide sequence ID" value="NZ_WOAA01000005.1"/>
</dbReference>
<dbReference type="Proteomes" id="UP000435177">
    <property type="component" value="Unassembled WGS sequence"/>
</dbReference>
<sequence length="226" mass="25624">MTDRNDLKLFVDRLFANKRKTKAVMELKQEILSNLEAKVADCMSSGMDYQEAISQAIRDLDDIDSIIDDKQTVYIHRYRYDVMQGALLYVFIAWIVTIPARLTLSGVMVNTLFMVLGIAGGVLLLTMLQKGFPSSAEIDQVDTGKIGRMIRRVWILWGLFAIVITGYSLLIKFGSDLWFGRQVGFSGPYDFYETMLQLVLPLTTIIIPLAARKAGQYITKYEVKQS</sequence>
<proteinExistence type="predicted"/>
<dbReference type="NCBIfam" id="NF038403">
    <property type="entry name" value="perm_prefix_1"/>
    <property type="match status" value="1"/>
</dbReference>
<dbReference type="EMBL" id="WOAA01000005">
    <property type="protein sequence ID" value="MUG66148.1"/>
    <property type="molecule type" value="Genomic_DNA"/>
</dbReference>
<protein>
    <recommendedName>
        <fullName evidence="4">DUF1129 family protein</fullName>
    </recommendedName>
</protein>